<sequence>MNRKSMNRLFCSLSLIALAVSGCGGGTAQDKTSLAPAPSISGDASSVQPIGGGKPVTLKVFQINAGITDQEFQENFVSAVKKKFPNVTMELVRNGKGTTKEELMTTGQFPDIILTTSWDMVQFQDAGLLTDLNEYIKKTSFDLNRYEKNTVDSIKLYSDRGELFALPYSFNFEVLYYNKSIFDKTGIPYPKDGMTWEEVIALGKKVTAADPNIRAIDPNGLRWVAQSFLVPFVDPKTEKAALGTDDWKYLYELFKAIEDIPDDKKTKKGVQGFEKDQTLAMYASSGGRIGEIEELAKQGIRLDWDMVTFPLRQGHPSKEVATQAHVLAVSSTAKSKDDAFQVISFLTTDKEIQTRLAKGGAVPAIKDAEARSHFGQDFKTLQGKNVQAIFKNVYGTMGKPTRYDDVVKTAVQSALDKMIKDKLDVNTTIRYAQEAADKAIEAEKARTK</sequence>
<evidence type="ECO:0008006" key="4">
    <source>
        <dbReference type="Google" id="ProtNLM"/>
    </source>
</evidence>
<proteinExistence type="predicted"/>
<dbReference type="InterPro" id="IPR006059">
    <property type="entry name" value="SBP"/>
</dbReference>
<organism evidence="2 3">
    <name type="scientific">Paenibacillus solanacearum</name>
    <dbReference type="NCBI Taxonomy" id="2048548"/>
    <lineage>
        <taxon>Bacteria</taxon>
        <taxon>Bacillati</taxon>
        <taxon>Bacillota</taxon>
        <taxon>Bacilli</taxon>
        <taxon>Bacillales</taxon>
        <taxon>Paenibacillaceae</taxon>
        <taxon>Paenibacillus</taxon>
    </lineage>
</organism>
<feature type="signal peptide" evidence="1">
    <location>
        <begin position="1"/>
        <end position="19"/>
    </location>
</feature>
<keyword evidence="1" id="KW-0732">Signal</keyword>
<comment type="caution">
    <text evidence="2">The sequence shown here is derived from an EMBL/GenBank/DDBJ whole genome shotgun (WGS) entry which is preliminary data.</text>
</comment>
<dbReference type="Pfam" id="PF01547">
    <property type="entry name" value="SBP_bac_1"/>
    <property type="match status" value="1"/>
</dbReference>
<name>A0A916NL21_9BACL</name>
<dbReference type="PANTHER" id="PTHR43649">
    <property type="entry name" value="ARABINOSE-BINDING PROTEIN-RELATED"/>
    <property type="match status" value="1"/>
</dbReference>
<dbReference type="AlphaFoldDB" id="A0A916NL21"/>
<dbReference type="PROSITE" id="PS51257">
    <property type="entry name" value="PROKAR_LIPOPROTEIN"/>
    <property type="match status" value="1"/>
</dbReference>
<dbReference type="Proteomes" id="UP000693672">
    <property type="component" value="Unassembled WGS sequence"/>
</dbReference>
<evidence type="ECO:0000313" key="2">
    <source>
        <dbReference type="EMBL" id="CAG7645846.1"/>
    </source>
</evidence>
<reference evidence="2" key="1">
    <citation type="submission" date="2021-06" db="EMBL/GenBank/DDBJ databases">
        <authorList>
            <person name="Criscuolo A."/>
        </authorList>
    </citation>
    <scope>NUCLEOTIDE SEQUENCE</scope>
    <source>
        <strain evidence="2">CIP111600</strain>
    </source>
</reference>
<gene>
    <name evidence="2" type="ORF">PAESOLCIP111_05036</name>
</gene>
<evidence type="ECO:0000313" key="3">
    <source>
        <dbReference type="Proteomes" id="UP000693672"/>
    </source>
</evidence>
<protein>
    <recommendedName>
        <fullName evidence="4">Extracellular solute-binding protein</fullName>
    </recommendedName>
</protein>
<accession>A0A916NL21</accession>
<dbReference type="RefSeq" id="WP_218094749.1">
    <property type="nucleotide sequence ID" value="NZ_CAJVAS010000032.1"/>
</dbReference>
<keyword evidence="3" id="KW-1185">Reference proteome</keyword>
<dbReference type="EMBL" id="CAJVAS010000032">
    <property type="protein sequence ID" value="CAG7645846.1"/>
    <property type="molecule type" value="Genomic_DNA"/>
</dbReference>
<dbReference type="PANTHER" id="PTHR43649:SF12">
    <property type="entry name" value="DIACETYLCHITOBIOSE BINDING PROTEIN DASA"/>
    <property type="match status" value="1"/>
</dbReference>
<dbReference type="InterPro" id="IPR050490">
    <property type="entry name" value="Bact_solute-bd_prot1"/>
</dbReference>
<feature type="chain" id="PRO_5039103616" description="Extracellular solute-binding protein" evidence="1">
    <location>
        <begin position="20"/>
        <end position="448"/>
    </location>
</feature>
<evidence type="ECO:0000256" key="1">
    <source>
        <dbReference type="SAM" id="SignalP"/>
    </source>
</evidence>